<gene>
    <name evidence="5" type="ORF">B9H00_00405</name>
</gene>
<dbReference type="PROSITE" id="PS50893">
    <property type="entry name" value="ABC_TRANSPORTER_2"/>
    <property type="match status" value="1"/>
</dbReference>
<evidence type="ECO:0000256" key="2">
    <source>
        <dbReference type="ARBA" id="ARBA00022448"/>
    </source>
</evidence>
<dbReference type="InterPro" id="IPR003439">
    <property type="entry name" value="ABC_transporter-like_ATP-bd"/>
</dbReference>
<keyword evidence="3" id="KW-0547">Nucleotide-binding</keyword>
<organism evidence="5 6">
    <name type="scientific">Kushneria marisflavi</name>
    <dbReference type="NCBI Taxonomy" id="157779"/>
    <lineage>
        <taxon>Bacteria</taxon>
        <taxon>Pseudomonadati</taxon>
        <taxon>Pseudomonadota</taxon>
        <taxon>Gammaproteobacteria</taxon>
        <taxon>Oceanospirillales</taxon>
        <taxon>Halomonadaceae</taxon>
        <taxon>Kushneria</taxon>
    </lineage>
</organism>
<dbReference type="SMART" id="SM00382">
    <property type="entry name" value="AAA"/>
    <property type="match status" value="1"/>
</dbReference>
<keyword evidence="2" id="KW-0813">Transport</keyword>
<proteinExistence type="inferred from homology"/>
<dbReference type="InterPro" id="IPR050166">
    <property type="entry name" value="ABC_transporter_ATP-bind"/>
</dbReference>
<dbReference type="AlphaFoldDB" id="A0A240UL14"/>
<evidence type="ECO:0000313" key="6">
    <source>
        <dbReference type="Proteomes" id="UP000194457"/>
    </source>
</evidence>
<dbReference type="Pfam" id="PF00005">
    <property type="entry name" value="ABC_tran"/>
    <property type="match status" value="1"/>
</dbReference>
<dbReference type="InterPro" id="IPR027417">
    <property type="entry name" value="P-loop_NTPase"/>
</dbReference>
<dbReference type="InterPro" id="IPR017871">
    <property type="entry name" value="ABC_transporter-like_CS"/>
</dbReference>
<dbReference type="KEGG" id="kma:B9H00_00405"/>
<evidence type="ECO:0000313" key="5">
    <source>
        <dbReference type="EMBL" id="ART61710.1"/>
    </source>
</evidence>
<dbReference type="GO" id="GO:0016887">
    <property type="term" value="F:ATP hydrolysis activity"/>
    <property type="evidence" value="ECO:0007669"/>
    <property type="project" value="InterPro"/>
</dbReference>
<comment type="similarity">
    <text evidence="1">Belongs to the ABC transporter superfamily.</text>
</comment>
<dbReference type="GO" id="GO:0005524">
    <property type="term" value="F:ATP binding"/>
    <property type="evidence" value="ECO:0007669"/>
    <property type="project" value="UniProtKB-KW"/>
</dbReference>
<evidence type="ECO:0000256" key="3">
    <source>
        <dbReference type="ARBA" id="ARBA00022741"/>
    </source>
</evidence>
<name>A0A240UL14_9GAMM</name>
<reference evidence="5 6" key="1">
    <citation type="submission" date="2017-05" db="EMBL/GenBank/DDBJ databases">
        <authorList>
            <person name="Song R."/>
            <person name="Chenine A.L."/>
            <person name="Ruprecht R.M."/>
        </authorList>
    </citation>
    <scope>NUCLEOTIDE SEQUENCE [LARGE SCALE GENOMIC DNA]</scope>
    <source>
        <strain evidence="5">SW32</strain>
    </source>
</reference>
<dbReference type="OrthoDB" id="9802264at2"/>
<dbReference type="InterPro" id="IPR003593">
    <property type="entry name" value="AAA+_ATPase"/>
</dbReference>
<sequence length="254" mass="27863">MPLSDSSSSALAPDGLRVQKARLAFGTRVLFDDISLSLPSSSWSCLLGRSGCGKSSLLRMMAGLEVASDAHLSLVDTDDHPFEQRIAWMGQQDLLLPWRRVIDNVQLGAVMRGERHDRDRAMSLLEKVGLDWAANSYPQTLSGGERARIALARTLFEQAALVLMDEPFAALDAMTRLDIHAQACELLSDRIVLMVTHDPLEALRLSDQLLVMRGSPARIEQIMPPQGVPPRDPAATSISHHHGELLKALMEQAS</sequence>
<dbReference type="PANTHER" id="PTHR42788">
    <property type="entry name" value="TAURINE IMPORT ATP-BINDING PROTEIN-RELATED"/>
    <property type="match status" value="1"/>
</dbReference>
<dbReference type="EMBL" id="CP021358">
    <property type="protein sequence ID" value="ART61710.1"/>
    <property type="molecule type" value="Genomic_DNA"/>
</dbReference>
<protein>
    <submittedName>
        <fullName evidence="5">ABC transporter ATP-binding protein</fullName>
    </submittedName>
</protein>
<keyword evidence="6" id="KW-1185">Reference proteome</keyword>
<dbReference type="RefSeq" id="WP_086898986.1">
    <property type="nucleotide sequence ID" value="NZ_CP021358.1"/>
</dbReference>
<keyword evidence="4 5" id="KW-0067">ATP-binding</keyword>
<accession>A0A240UL14</accession>
<dbReference type="PANTHER" id="PTHR42788:SF19">
    <property type="entry name" value="ALIPHATIC SULFONATES IMPORT ATP-BINDING PROTEIN SSUB 2"/>
    <property type="match status" value="1"/>
</dbReference>
<dbReference type="Proteomes" id="UP000194457">
    <property type="component" value="Chromosome"/>
</dbReference>
<dbReference type="Gene3D" id="3.40.50.300">
    <property type="entry name" value="P-loop containing nucleotide triphosphate hydrolases"/>
    <property type="match status" value="1"/>
</dbReference>
<evidence type="ECO:0000256" key="4">
    <source>
        <dbReference type="ARBA" id="ARBA00022840"/>
    </source>
</evidence>
<evidence type="ECO:0000256" key="1">
    <source>
        <dbReference type="ARBA" id="ARBA00005417"/>
    </source>
</evidence>
<dbReference type="PROSITE" id="PS00211">
    <property type="entry name" value="ABC_TRANSPORTER_1"/>
    <property type="match status" value="1"/>
</dbReference>
<dbReference type="SUPFAM" id="SSF52540">
    <property type="entry name" value="P-loop containing nucleoside triphosphate hydrolases"/>
    <property type="match status" value="1"/>
</dbReference>